<accession>A0A2J6PS59</accession>
<dbReference type="CDD" id="cd00882">
    <property type="entry name" value="Ras_like_GTPase"/>
    <property type="match status" value="1"/>
</dbReference>
<dbReference type="OrthoDB" id="59699at2759"/>
<sequence>MADPVGMLASCVAVAGLGLRVVKVLDDLMSRWDAAHLSLEALKSTVETFTNSLQMLRIWMDEQYLESGAATDLTFVRYLAVSCEGCMRFLLALKLELEMIAPAPWKLGPLSWRKKTAIMWNENRIKDLRDHLMAQNQGLLLLLECRQLVQHQGVMREPRIQKIMDEVRKDTTKLVDEDSSGLVNKATKPSGSGEAKLDAAKVRDNLEPYEDYLSFFSEVKALEESNLNSNSDSTKMVTLPNAKRIREEYQEIASNDSDFLVPKCPRLRILVMGQQGVGKSTICSKVLGISTQQAGVSHRGTGTAASAVRDEITGPQNTHLILHDSGGFRPNRDGEMKEIQSFIQDRRDQKLLKDQLHCIWYCISSVGPRNLQDDGVEGDFFKLDTGQIPIFVIFTKFDLLIKDHRDQLEEENPALSQKTPQQRMFAGQGPAFNDYRDFLEAKIIRLARGKPQVKICRVSIPLNKATGEHKEYKLLEYRQKDLVGFDALVRAVAQDLKGEEAAGMKSGQLKDVWIAGQRYSADMKLKASLEGCIDQYWRVQRVSKIPIIPIICLWTLGGAYSEILRRLSKYWGLITEPNNLLTSVDNLHFGFLEATYDAPKGELIMNSSLLATYNFGPLLGSRVAKTVLKMITGLTLIFERLFLIQQKQGENPEPLTRESIQIEANRFQSSPERKRMNDAIENKIFLANCYQQAAAKAAASSAIRAGKSKDGEKFSKVEAM</sequence>
<evidence type="ECO:0000313" key="2">
    <source>
        <dbReference type="Proteomes" id="UP000235672"/>
    </source>
</evidence>
<keyword evidence="2" id="KW-1185">Reference proteome</keyword>
<dbReference type="AlphaFoldDB" id="A0A2J6PS59"/>
<dbReference type="EMBL" id="KZ613503">
    <property type="protein sequence ID" value="PMD16841.1"/>
    <property type="molecule type" value="Genomic_DNA"/>
</dbReference>
<reference evidence="1 2" key="1">
    <citation type="submission" date="2016-05" db="EMBL/GenBank/DDBJ databases">
        <title>A degradative enzymes factory behind the ericoid mycorrhizal symbiosis.</title>
        <authorList>
            <consortium name="DOE Joint Genome Institute"/>
            <person name="Martino E."/>
            <person name="Morin E."/>
            <person name="Grelet G."/>
            <person name="Kuo A."/>
            <person name="Kohler A."/>
            <person name="Daghino S."/>
            <person name="Barry K."/>
            <person name="Choi C."/>
            <person name="Cichocki N."/>
            <person name="Clum A."/>
            <person name="Copeland A."/>
            <person name="Hainaut M."/>
            <person name="Haridas S."/>
            <person name="Labutti K."/>
            <person name="Lindquist E."/>
            <person name="Lipzen A."/>
            <person name="Khouja H.-R."/>
            <person name="Murat C."/>
            <person name="Ohm R."/>
            <person name="Olson A."/>
            <person name="Spatafora J."/>
            <person name="Veneault-Fourrey C."/>
            <person name="Henrissat B."/>
            <person name="Grigoriev I."/>
            <person name="Martin F."/>
            <person name="Perotto S."/>
        </authorList>
    </citation>
    <scope>NUCLEOTIDE SEQUENCE [LARGE SCALE GENOMIC DNA]</scope>
    <source>
        <strain evidence="1 2">UAMH 7357</strain>
    </source>
</reference>
<dbReference type="SUPFAM" id="SSF52540">
    <property type="entry name" value="P-loop containing nucleoside triphosphate hydrolases"/>
    <property type="match status" value="1"/>
</dbReference>
<protein>
    <recommendedName>
        <fullName evidence="3">G domain-containing protein</fullName>
    </recommendedName>
</protein>
<evidence type="ECO:0000313" key="1">
    <source>
        <dbReference type="EMBL" id="PMD16841.1"/>
    </source>
</evidence>
<evidence type="ECO:0008006" key="3">
    <source>
        <dbReference type="Google" id="ProtNLM"/>
    </source>
</evidence>
<dbReference type="Gene3D" id="3.40.50.300">
    <property type="entry name" value="P-loop containing nucleotide triphosphate hydrolases"/>
    <property type="match status" value="1"/>
</dbReference>
<dbReference type="Proteomes" id="UP000235672">
    <property type="component" value="Unassembled WGS sequence"/>
</dbReference>
<organism evidence="1 2">
    <name type="scientific">Hyaloscypha hepaticicola</name>
    <dbReference type="NCBI Taxonomy" id="2082293"/>
    <lineage>
        <taxon>Eukaryota</taxon>
        <taxon>Fungi</taxon>
        <taxon>Dikarya</taxon>
        <taxon>Ascomycota</taxon>
        <taxon>Pezizomycotina</taxon>
        <taxon>Leotiomycetes</taxon>
        <taxon>Helotiales</taxon>
        <taxon>Hyaloscyphaceae</taxon>
        <taxon>Hyaloscypha</taxon>
    </lineage>
</organism>
<dbReference type="InterPro" id="IPR027417">
    <property type="entry name" value="P-loop_NTPase"/>
</dbReference>
<proteinExistence type="predicted"/>
<name>A0A2J6PS59_9HELO</name>
<gene>
    <name evidence="1" type="ORF">NA56DRAFT_692337</name>
</gene>